<evidence type="ECO:0000313" key="9">
    <source>
        <dbReference type="EMBL" id="KAL1508086.1"/>
    </source>
</evidence>
<dbReference type="PANTHER" id="PTHR30520:SF6">
    <property type="entry name" value="FORMATE_NITRATE FAMILY TRANSPORTER (EUROFUNG)"/>
    <property type="match status" value="1"/>
</dbReference>
<dbReference type="Gene3D" id="1.20.1080.10">
    <property type="entry name" value="Glycerol uptake facilitator protein"/>
    <property type="match status" value="1"/>
</dbReference>
<evidence type="ECO:0000256" key="3">
    <source>
        <dbReference type="ARBA" id="ARBA00022692"/>
    </source>
</evidence>
<feature type="transmembrane region" description="Helical" evidence="8">
    <location>
        <begin position="205"/>
        <end position="232"/>
    </location>
</feature>
<comment type="subcellular location">
    <subcellularLocation>
        <location evidence="1">Membrane</location>
        <topology evidence="1">Multi-pass membrane protein</topology>
    </subcellularLocation>
</comment>
<name>A0AB34IY77_PRYPA</name>
<feature type="region of interest" description="Disordered" evidence="7">
    <location>
        <begin position="1"/>
        <end position="37"/>
    </location>
</feature>
<feature type="transmembrane region" description="Helical" evidence="8">
    <location>
        <begin position="244"/>
        <end position="263"/>
    </location>
</feature>
<evidence type="ECO:0000256" key="6">
    <source>
        <dbReference type="ARBA" id="ARBA00049660"/>
    </source>
</evidence>
<dbReference type="InterPro" id="IPR024002">
    <property type="entry name" value="For/NO2_transpt_CS"/>
</dbReference>
<sequence length="347" mass="36407">MAMDDEEHPDDADPPGAELQDSSLLVNKQRSAPVGTSSIRAKKEFSFARAGVSTTRTGDVITNETVARQVDAPPQPDSHADPPSAQPVEPLLPPAAICDSVIKAGAKKAALRPMKLFLLSVISGCHIGFGSCCALILGGDLPSIKEDDPGLQKLVFGAFGLPLGLMMTVVTGAELFTSSTAFVATAVMARKATVGDLVRNWTITYLGNFVGSLIIACLFSAAGVVPVSAAHIAQKKVSESFVQAFSRAILANWLVCMATWMAAGANDLASKMVAIWFPISSFVAMGLEHSIANMSIIPAGMFLNDHLETPITVADFLVKNLIPVTLGNAVAGVFAVAAPYMIAFKHL</sequence>
<dbReference type="GO" id="GO:0005886">
    <property type="term" value="C:plasma membrane"/>
    <property type="evidence" value="ECO:0007669"/>
    <property type="project" value="TreeGrafter"/>
</dbReference>
<dbReference type="InterPro" id="IPR023271">
    <property type="entry name" value="Aquaporin-like"/>
</dbReference>
<proteinExistence type="inferred from homology"/>
<keyword evidence="4 8" id="KW-1133">Transmembrane helix</keyword>
<feature type="transmembrane region" description="Helical" evidence="8">
    <location>
        <begin position="116"/>
        <end position="139"/>
    </location>
</feature>
<keyword evidence="3 8" id="KW-0812">Transmembrane</keyword>
<keyword evidence="10" id="KW-1185">Reference proteome</keyword>
<reference evidence="9 10" key="1">
    <citation type="journal article" date="2024" name="Science">
        <title>Giant polyketide synthase enzymes in the biosynthesis of giant marine polyether toxins.</title>
        <authorList>
            <person name="Fallon T.R."/>
            <person name="Shende V.V."/>
            <person name="Wierzbicki I.H."/>
            <person name="Pendleton A.L."/>
            <person name="Watervoot N.F."/>
            <person name="Auber R.P."/>
            <person name="Gonzalez D.J."/>
            <person name="Wisecaver J.H."/>
            <person name="Moore B.S."/>
        </authorList>
    </citation>
    <scope>NUCLEOTIDE SEQUENCE [LARGE SCALE GENOMIC DNA]</scope>
    <source>
        <strain evidence="9 10">12B1</strain>
    </source>
</reference>
<feature type="transmembrane region" description="Helical" evidence="8">
    <location>
        <begin position="159"/>
        <end position="184"/>
    </location>
</feature>
<feature type="transmembrane region" description="Helical" evidence="8">
    <location>
        <begin position="321"/>
        <end position="343"/>
    </location>
</feature>
<feature type="compositionally biased region" description="Acidic residues" evidence="7">
    <location>
        <begin position="1"/>
        <end position="13"/>
    </location>
</feature>
<dbReference type="Pfam" id="PF01226">
    <property type="entry name" value="Form_Nir_trans"/>
    <property type="match status" value="1"/>
</dbReference>
<evidence type="ECO:0000256" key="1">
    <source>
        <dbReference type="ARBA" id="ARBA00004141"/>
    </source>
</evidence>
<accession>A0AB34IY77</accession>
<evidence type="ECO:0000256" key="2">
    <source>
        <dbReference type="ARBA" id="ARBA00022448"/>
    </source>
</evidence>
<evidence type="ECO:0000313" key="10">
    <source>
        <dbReference type="Proteomes" id="UP001515480"/>
    </source>
</evidence>
<keyword evidence="5 8" id="KW-0472">Membrane</keyword>
<dbReference type="FunFam" id="1.20.1080.10:FF:000011">
    <property type="entry name" value="Formate family transporter"/>
    <property type="match status" value="1"/>
</dbReference>
<dbReference type="PANTHER" id="PTHR30520">
    <property type="entry name" value="FORMATE TRANSPORTER-RELATED"/>
    <property type="match status" value="1"/>
</dbReference>
<evidence type="ECO:0008006" key="11">
    <source>
        <dbReference type="Google" id="ProtNLM"/>
    </source>
</evidence>
<evidence type="ECO:0000256" key="7">
    <source>
        <dbReference type="SAM" id="MobiDB-lite"/>
    </source>
</evidence>
<gene>
    <name evidence="9" type="ORF">AB1Y20_007679</name>
</gene>
<dbReference type="PROSITE" id="PS01005">
    <property type="entry name" value="FORMATE_NITRITE_TP_1"/>
    <property type="match status" value="1"/>
</dbReference>
<comment type="similarity">
    <text evidence="6">Belongs to the FNT transporter (TC 1.A.16) family.</text>
</comment>
<keyword evidence="2" id="KW-0813">Transport</keyword>
<protein>
    <recommendedName>
        <fullName evidence="11">Formate/nitrite transporter</fullName>
    </recommendedName>
</protein>
<dbReference type="AlphaFoldDB" id="A0AB34IY77"/>
<comment type="caution">
    <text evidence="9">The sequence shown here is derived from an EMBL/GenBank/DDBJ whole genome shotgun (WGS) entry which is preliminary data.</text>
</comment>
<evidence type="ECO:0000256" key="5">
    <source>
        <dbReference type="ARBA" id="ARBA00023136"/>
    </source>
</evidence>
<evidence type="ECO:0000256" key="8">
    <source>
        <dbReference type="SAM" id="Phobius"/>
    </source>
</evidence>
<organism evidence="9 10">
    <name type="scientific">Prymnesium parvum</name>
    <name type="common">Toxic golden alga</name>
    <dbReference type="NCBI Taxonomy" id="97485"/>
    <lineage>
        <taxon>Eukaryota</taxon>
        <taxon>Haptista</taxon>
        <taxon>Haptophyta</taxon>
        <taxon>Prymnesiophyceae</taxon>
        <taxon>Prymnesiales</taxon>
        <taxon>Prymnesiaceae</taxon>
        <taxon>Prymnesium</taxon>
    </lineage>
</organism>
<dbReference type="Proteomes" id="UP001515480">
    <property type="component" value="Unassembled WGS sequence"/>
</dbReference>
<dbReference type="GO" id="GO:0015499">
    <property type="term" value="F:formate transmembrane transporter activity"/>
    <property type="evidence" value="ECO:0007669"/>
    <property type="project" value="TreeGrafter"/>
</dbReference>
<feature type="compositionally biased region" description="Polar residues" evidence="7">
    <location>
        <begin position="20"/>
        <end position="37"/>
    </location>
</feature>
<dbReference type="EMBL" id="JBGBPQ010000017">
    <property type="protein sequence ID" value="KAL1508086.1"/>
    <property type="molecule type" value="Genomic_DNA"/>
</dbReference>
<feature type="transmembrane region" description="Helical" evidence="8">
    <location>
        <begin position="275"/>
        <end position="301"/>
    </location>
</feature>
<evidence type="ECO:0000256" key="4">
    <source>
        <dbReference type="ARBA" id="ARBA00022989"/>
    </source>
</evidence>
<dbReference type="InterPro" id="IPR000292">
    <property type="entry name" value="For/NO2_transpt"/>
</dbReference>